<dbReference type="Pfam" id="PF07470">
    <property type="entry name" value="Glyco_hydro_88"/>
    <property type="match status" value="1"/>
</dbReference>
<dbReference type="GO" id="GO:0016787">
    <property type="term" value="F:hydrolase activity"/>
    <property type="evidence" value="ECO:0007669"/>
    <property type="project" value="UniProtKB-KW"/>
</dbReference>
<accession>A0A2W7N148</accession>
<dbReference type="InterPro" id="IPR012341">
    <property type="entry name" value="6hp_glycosidase-like_sf"/>
</dbReference>
<dbReference type="PANTHER" id="PTHR33886:SF8">
    <property type="entry name" value="UNSATURATED RHAMNOGALACTURONAN HYDROLASE (EUROFUNG)"/>
    <property type="match status" value="1"/>
</dbReference>
<dbReference type="EMBL" id="QKZK01000023">
    <property type="protein sequence ID" value="PZX13701.1"/>
    <property type="molecule type" value="Genomic_DNA"/>
</dbReference>
<dbReference type="PROSITE" id="PS51257">
    <property type="entry name" value="PROKAR_LIPOPROTEIN"/>
    <property type="match status" value="1"/>
</dbReference>
<keyword evidence="3" id="KW-1185">Reference proteome</keyword>
<evidence type="ECO:0000313" key="3">
    <source>
        <dbReference type="Proteomes" id="UP000249239"/>
    </source>
</evidence>
<keyword evidence="1 2" id="KW-0378">Hydrolase</keyword>
<sequence length="398" mass="45825">MLKSKMTSTGVALMLVSLLLLGGCKSIRVTPMSVRMAESEMKRSPEGWMLDFSDRLKWNYCHGLVSQSFLDVYDRYGDEKFFKYVKQYADTMIYENGEIIGYKPHEFNIDRINTGKILFRLYNKTKDEKYKKALDLQRSQLKEHPRTQEGGFWHKKVYPCQMWLDGLYMGAPFYAQYGKEFNEPEVFPDVVNQFMLIRKHLYDPATGLFRHAWDECRQQAWADSITGQSAHVWGRAMGWYAMALVDALDFIPAETPRRDSMVIIFRELVQAVEKVQDPATGLWYQVLDQGTREGNYLESSCSAMFTYAILKGVRMGYLDASHRQIALKSYDGIIKNFIRENADGTISITRGCAVAGLGGKPYRSGTFEYYISEPVRDDDPKAVGPFIMASLEMEDFKK</sequence>
<dbReference type="InterPro" id="IPR010905">
    <property type="entry name" value="Glyco_hydro_88"/>
</dbReference>
<comment type="caution">
    <text evidence="2">The sequence shown here is derived from an EMBL/GenBank/DDBJ whole genome shotgun (WGS) entry which is preliminary data.</text>
</comment>
<dbReference type="PANTHER" id="PTHR33886">
    <property type="entry name" value="UNSATURATED RHAMNOGALACTURONAN HYDROLASE (EUROFUNG)"/>
    <property type="match status" value="1"/>
</dbReference>
<evidence type="ECO:0000256" key="1">
    <source>
        <dbReference type="ARBA" id="ARBA00022801"/>
    </source>
</evidence>
<dbReference type="Proteomes" id="UP000249239">
    <property type="component" value="Unassembled WGS sequence"/>
</dbReference>
<dbReference type="AlphaFoldDB" id="A0A2W7N148"/>
<evidence type="ECO:0000313" key="2">
    <source>
        <dbReference type="EMBL" id="PZX13701.1"/>
    </source>
</evidence>
<dbReference type="RefSeq" id="WP_111446405.1">
    <property type="nucleotide sequence ID" value="NZ_QKZK01000023.1"/>
</dbReference>
<dbReference type="SUPFAM" id="SSF48208">
    <property type="entry name" value="Six-hairpin glycosidases"/>
    <property type="match status" value="1"/>
</dbReference>
<name>A0A2W7N148_9BACT</name>
<reference evidence="2 3" key="1">
    <citation type="submission" date="2018-06" db="EMBL/GenBank/DDBJ databases">
        <title>Genomic Encyclopedia of Archaeal and Bacterial Type Strains, Phase II (KMG-II): from individual species to whole genera.</title>
        <authorList>
            <person name="Goeker M."/>
        </authorList>
    </citation>
    <scope>NUCLEOTIDE SEQUENCE [LARGE SCALE GENOMIC DNA]</scope>
    <source>
        <strain evidence="2 3">DSM 6779</strain>
    </source>
</reference>
<dbReference type="OrthoDB" id="6381507at2"/>
<dbReference type="InterPro" id="IPR008928">
    <property type="entry name" value="6-hairpin_glycosidase_sf"/>
</dbReference>
<dbReference type="InterPro" id="IPR052043">
    <property type="entry name" value="PolySaccharide_Degr_Enz"/>
</dbReference>
<dbReference type="Gene3D" id="1.50.10.10">
    <property type="match status" value="1"/>
</dbReference>
<protein>
    <submittedName>
        <fullName evidence="2">Unsaturated rhamnogalacturonyl hydrolase</fullName>
    </submittedName>
</protein>
<gene>
    <name evidence="2" type="ORF">LX69_02559</name>
</gene>
<dbReference type="GO" id="GO:0005975">
    <property type="term" value="P:carbohydrate metabolic process"/>
    <property type="evidence" value="ECO:0007669"/>
    <property type="project" value="InterPro"/>
</dbReference>
<proteinExistence type="predicted"/>
<organism evidence="2 3">
    <name type="scientific">Breznakibacter xylanolyticus</name>
    <dbReference type="NCBI Taxonomy" id="990"/>
    <lineage>
        <taxon>Bacteria</taxon>
        <taxon>Pseudomonadati</taxon>
        <taxon>Bacteroidota</taxon>
        <taxon>Bacteroidia</taxon>
        <taxon>Marinilabiliales</taxon>
        <taxon>Marinilabiliaceae</taxon>
        <taxon>Breznakibacter</taxon>
    </lineage>
</organism>